<keyword evidence="3" id="KW-0547">Nucleotide-binding</keyword>
<dbReference type="EMBL" id="GEDC01026847">
    <property type="protein sequence ID" value="JAS10451.1"/>
    <property type="molecule type" value="Transcribed_RNA"/>
</dbReference>
<evidence type="ECO:0000256" key="9">
    <source>
        <dbReference type="SAM" id="MobiDB-lite"/>
    </source>
</evidence>
<dbReference type="GO" id="GO:0005634">
    <property type="term" value="C:nucleus"/>
    <property type="evidence" value="ECO:0007669"/>
    <property type="project" value="UniProtKB-SubCell"/>
</dbReference>
<keyword evidence="5" id="KW-0238">DNA-binding</keyword>
<evidence type="ECO:0000256" key="6">
    <source>
        <dbReference type="ARBA" id="ARBA00023242"/>
    </source>
</evidence>
<keyword evidence="2" id="KW-0235">DNA replication</keyword>
<accession>A0A1B6D4D8</accession>
<gene>
    <name evidence="12" type="ORF">g.7158</name>
    <name evidence="11" type="ORF">g.7159</name>
</gene>
<dbReference type="AlphaFoldDB" id="A0A1B6D4D8"/>
<dbReference type="InterPro" id="IPR053016">
    <property type="entry name" value="CTF18-RFC_complex"/>
</dbReference>
<dbReference type="GO" id="GO:0016887">
    <property type="term" value="F:ATP hydrolysis activity"/>
    <property type="evidence" value="ECO:0007669"/>
    <property type="project" value="InterPro"/>
</dbReference>
<dbReference type="Pfam" id="PF00004">
    <property type="entry name" value="AAA"/>
    <property type="match status" value="1"/>
</dbReference>
<dbReference type="Gene3D" id="1.10.8.60">
    <property type="match status" value="1"/>
</dbReference>
<comment type="similarity">
    <text evidence="8">Belongs to the activator 1 small subunits family. CTF18 subfamily.</text>
</comment>
<evidence type="ECO:0000256" key="3">
    <source>
        <dbReference type="ARBA" id="ARBA00022741"/>
    </source>
</evidence>
<dbReference type="SUPFAM" id="SSF52540">
    <property type="entry name" value="P-loop containing nucleoside triphosphate hydrolases"/>
    <property type="match status" value="1"/>
</dbReference>
<feature type="region of interest" description="Disordered" evidence="9">
    <location>
        <begin position="848"/>
        <end position="873"/>
    </location>
</feature>
<keyword evidence="4" id="KW-0067">ATP-binding</keyword>
<feature type="compositionally biased region" description="Polar residues" evidence="9">
    <location>
        <begin position="848"/>
        <end position="865"/>
    </location>
</feature>
<evidence type="ECO:0000256" key="2">
    <source>
        <dbReference type="ARBA" id="ARBA00022705"/>
    </source>
</evidence>
<evidence type="ECO:0000256" key="5">
    <source>
        <dbReference type="ARBA" id="ARBA00023125"/>
    </source>
</evidence>
<dbReference type="GO" id="GO:0003677">
    <property type="term" value="F:DNA binding"/>
    <property type="evidence" value="ECO:0007669"/>
    <property type="project" value="UniProtKB-KW"/>
</dbReference>
<dbReference type="InterPro" id="IPR027417">
    <property type="entry name" value="P-loop_NTPase"/>
</dbReference>
<evidence type="ECO:0000313" key="12">
    <source>
        <dbReference type="EMBL" id="JAS20547.1"/>
    </source>
</evidence>
<keyword evidence="6" id="KW-0539">Nucleus</keyword>
<evidence type="ECO:0000256" key="7">
    <source>
        <dbReference type="ARBA" id="ARBA00023306"/>
    </source>
</evidence>
<dbReference type="CDD" id="cd00009">
    <property type="entry name" value="AAA"/>
    <property type="match status" value="1"/>
</dbReference>
<evidence type="ECO:0000259" key="10">
    <source>
        <dbReference type="SMART" id="SM00382"/>
    </source>
</evidence>
<dbReference type="InterPro" id="IPR003959">
    <property type="entry name" value="ATPase_AAA_core"/>
</dbReference>
<reference evidence="12" key="1">
    <citation type="submission" date="2015-12" db="EMBL/GenBank/DDBJ databases">
        <title>De novo transcriptome assembly of four potential Pierce s Disease insect vectors from Arizona vineyards.</title>
        <authorList>
            <person name="Tassone E.E."/>
        </authorList>
    </citation>
    <scope>NUCLEOTIDE SEQUENCE</scope>
</reference>
<dbReference type="Pfam" id="PF08519">
    <property type="entry name" value="RFC1"/>
    <property type="match status" value="1"/>
</dbReference>
<dbReference type="EMBL" id="GEDC01016751">
    <property type="protein sequence ID" value="JAS20547.1"/>
    <property type="molecule type" value="Transcribed_RNA"/>
</dbReference>
<dbReference type="InterPro" id="IPR013725">
    <property type="entry name" value="DNA_replication_fac_RFC1_C"/>
</dbReference>
<evidence type="ECO:0000313" key="11">
    <source>
        <dbReference type="EMBL" id="JAS10451.1"/>
    </source>
</evidence>
<sequence>MDFPDPEEEYELMHAEELEMMNEVNPDIDYFVADPGKAAPKSKRQLSFTNNITESNLNKHTTNPESIGKGSKSTNAGIDSCDANLLINTINVEKSTSDFNSCKRKASDLFGDIDDIDFDDGYLFKKSKPEQKYTAEELQMITIDKIISERQKVQNIKLLPRTLGEHGSRHEYNAPSKLSYLVPKWPFFALTNGKGDRVYVGFVSEEYADKQIAKVGLQNHTGSLLQIPFQQLEQMAHEELQKKFDKIEANNTNQTKLEETDSSNRNGELWVEKYRPRSYLELLSDEGTNRALLKWLKLWDKVVFNREPKVKKRLKEDKKGRFDGKFKKKVGPFVNEDYDEYGRPFHKIALLCGPPGLGKTTLAHMIAKQAGYNIVEVNSSDDRSPEVFRTQLEAATQMQAVMEEGKRPNCLVLDEIDGAPQASIEVLVKFVEGKELRKGKGKKDSKKSGTANILKKPIICICNDVYVSALRPLRQVAFVVHFPPTSASRLAQRLCEIAKFEALKTDLGTMMALSEKTSNDIRACLAFLQCLKSQTGNLIKLSQVQSVALGQKDMQKGLFAVWQEIFQIQHSKQKRSFEKTPNKLEPMPDLTSPELKCGLTSLSNRMISVLRTVQGAGNYDRLAQGVYENFLSMKIKDSSMKCVALGLSWFCHHDLLSTTIHSSQNYVLYPYLPYSFVLWHFLFSNISWPKITYPSTGFEMSIRKQKNTQLLDELIKNMQPYVRAYIHKEQLLLDVVPLLTDIIVPNLRPVSLQLFSLKEKEDLYKVISIMIDYNLTYTQERTVDGHYVYNLDPNIEEICRLSSGIGTRCLSYAGKQLLSREIEIEKLRRAEVNLYKNISDAEKPSRITSRNVLENGNESKNTTPTGDGKKMIPNHLQKLTPKAVLNKSKDMQARDFFGRIVDNSLTDIQGKAKTDEIVKSDVWFHFMEGFNNAVRRSVIMKDLY</sequence>
<protein>
    <recommendedName>
        <fullName evidence="10">AAA+ ATPase domain-containing protein</fullName>
    </recommendedName>
</protein>
<dbReference type="GO" id="GO:0005663">
    <property type="term" value="C:DNA replication factor C complex"/>
    <property type="evidence" value="ECO:0007669"/>
    <property type="project" value="InterPro"/>
</dbReference>
<dbReference type="FunFam" id="3.40.50.300:FF:001083">
    <property type="entry name" value="Chromosome transmission fidelity factor 18"/>
    <property type="match status" value="1"/>
</dbReference>
<dbReference type="GO" id="GO:0006260">
    <property type="term" value="P:DNA replication"/>
    <property type="evidence" value="ECO:0007669"/>
    <property type="project" value="UniProtKB-KW"/>
</dbReference>
<feature type="region of interest" description="Disordered" evidence="9">
    <location>
        <begin position="41"/>
        <end position="74"/>
    </location>
</feature>
<name>A0A1B6D4D8_9HEMI</name>
<dbReference type="PANTHER" id="PTHR46765">
    <property type="entry name" value="P-LOOP CONTAINING NUCLEOSIDE TRIPHOSPHATE HYDROLASES SUPERFAMILY PROTEIN"/>
    <property type="match status" value="1"/>
</dbReference>
<evidence type="ECO:0000256" key="1">
    <source>
        <dbReference type="ARBA" id="ARBA00004123"/>
    </source>
</evidence>
<dbReference type="GO" id="GO:0003689">
    <property type="term" value="F:DNA clamp loader activity"/>
    <property type="evidence" value="ECO:0007669"/>
    <property type="project" value="InterPro"/>
</dbReference>
<dbReference type="InterPro" id="IPR003593">
    <property type="entry name" value="AAA+_ATPase"/>
</dbReference>
<evidence type="ECO:0000256" key="4">
    <source>
        <dbReference type="ARBA" id="ARBA00022840"/>
    </source>
</evidence>
<feature type="compositionally biased region" description="Polar residues" evidence="9">
    <location>
        <begin position="45"/>
        <end position="74"/>
    </location>
</feature>
<evidence type="ECO:0000256" key="8">
    <source>
        <dbReference type="ARBA" id="ARBA00043975"/>
    </source>
</evidence>
<dbReference type="SMART" id="SM00382">
    <property type="entry name" value="AAA"/>
    <property type="match status" value="1"/>
</dbReference>
<proteinExistence type="inferred from homology"/>
<feature type="domain" description="AAA+ ATPase" evidence="10">
    <location>
        <begin position="345"/>
        <end position="486"/>
    </location>
</feature>
<comment type="subcellular location">
    <subcellularLocation>
        <location evidence="1">Nucleus</location>
    </subcellularLocation>
</comment>
<keyword evidence="7" id="KW-0131">Cell cycle</keyword>
<dbReference type="GO" id="GO:0005524">
    <property type="term" value="F:ATP binding"/>
    <property type="evidence" value="ECO:0007669"/>
    <property type="project" value="UniProtKB-KW"/>
</dbReference>
<dbReference type="Gene3D" id="3.40.50.300">
    <property type="entry name" value="P-loop containing nucleotide triphosphate hydrolases"/>
    <property type="match status" value="1"/>
</dbReference>
<dbReference type="PANTHER" id="PTHR46765:SF1">
    <property type="entry name" value="P-LOOP CONTAINING NUCLEOSIDE TRIPHOSPHATE HYDROLASES SUPERFAMILY PROTEIN"/>
    <property type="match status" value="1"/>
</dbReference>
<organism evidence="12">
    <name type="scientific">Clastoptera arizonana</name>
    <name type="common">Arizona spittle bug</name>
    <dbReference type="NCBI Taxonomy" id="38151"/>
    <lineage>
        <taxon>Eukaryota</taxon>
        <taxon>Metazoa</taxon>
        <taxon>Ecdysozoa</taxon>
        <taxon>Arthropoda</taxon>
        <taxon>Hexapoda</taxon>
        <taxon>Insecta</taxon>
        <taxon>Pterygota</taxon>
        <taxon>Neoptera</taxon>
        <taxon>Paraneoptera</taxon>
        <taxon>Hemiptera</taxon>
        <taxon>Auchenorrhyncha</taxon>
        <taxon>Cercopoidea</taxon>
        <taxon>Clastopteridae</taxon>
        <taxon>Clastoptera</taxon>
    </lineage>
</organism>